<evidence type="ECO:0000313" key="13">
    <source>
        <dbReference type="EMBL" id="CUO55918.1"/>
    </source>
</evidence>
<comment type="similarity">
    <text evidence="1 9">Belongs to the GreA/GreB family.</text>
</comment>
<dbReference type="AlphaFoldDB" id="A0A174F2Y6"/>
<evidence type="ECO:0000256" key="2">
    <source>
        <dbReference type="ARBA" id="ARBA00013729"/>
    </source>
</evidence>
<dbReference type="InterPro" id="IPR023459">
    <property type="entry name" value="Tscrpt_elong_fac_GreA/B_fam"/>
</dbReference>
<dbReference type="GO" id="GO:0032784">
    <property type="term" value="P:regulation of DNA-templated transcription elongation"/>
    <property type="evidence" value="ECO:0007669"/>
    <property type="project" value="UniProtKB-UniRule"/>
</dbReference>
<dbReference type="GO" id="GO:0006354">
    <property type="term" value="P:DNA-templated transcription elongation"/>
    <property type="evidence" value="ECO:0007669"/>
    <property type="project" value="TreeGrafter"/>
</dbReference>
<evidence type="ECO:0000313" key="14">
    <source>
        <dbReference type="EMBL" id="CUQ34719.1"/>
    </source>
</evidence>
<dbReference type="Proteomes" id="UP000095762">
    <property type="component" value="Unassembled WGS sequence"/>
</dbReference>
<sequence length="166" mass="19299">MKEKLTQKDVEKIQQEIDHRKLVVRKEAIEAVKEARAQGDLSENFEYYAAKKHKNQNESRIRYLENMLKTATIVSDDSKDDEVGMDDIVEVYFEEDDEIEKYKLVTSIRGNSMENRISIESPIGMALKGHKVGDRVEVKVNDNYSYFLEIRSIDKTGSEDEEIRGF</sequence>
<reference evidence="15 16" key="1">
    <citation type="submission" date="2015-09" db="EMBL/GenBank/DDBJ databases">
        <authorList>
            <consortium name="Pathogen Informatics"/>
        </authorList>
    </citation>
    <scope>NUCLEOTIDE SEQUENCE [LARGE SCALE GENOMIC DNA]</scope>
    <source>
        <strain evidence="13 15">2789STDY5608838</strain>
        <strain evidence="12 16">2789STDY5834861</strain>
        <strain evidence="14 17">2789STDY5834957</strain>
    </source>
</reference>
<evidence type="ECO:0000256" key="3">
    <source>
        <dbReference type="ARBA" id="ARBA00023015"/>
    </source>
</evidence>
<dbReference type="InterPro" id="IPR036953">
    <property type="entry name" value="GreA/GreB_C_sf"/>
</dbReference>
<evidence type="ECO:0000256" key="1">
    <source>
        <dbReference type="ARBA" id="ARBA00008213"/>
    </source>
</evidence>
<dbReference type="FunFam" id="1.10.287.180:FF:000001">
    <property type="entry name" value="Transcription elongation factor GreA"/>
    <property type="match status" value="1"/>
</dbReference>
<evidence type="ECO:0000313" key="15">
    <source>
        <dbReference type="Proteomes" id="UP000095447"/>
    </source>
</evidence>
<evidence type="ECO:0000313" key="17">
    <source>
        <dbReference type="Proteomes" id="UP000095762"/>
    </source>
</evidence>
<keyword evidence="3 9" id="KW-0805">Transcription regulation</keyword>
<dbReference type="Pfam" id="PF01272">
    <property type="entry name" value="GreA_GreB"/>
    <property type="match status" value="1"/>
</dbReference>
<dbReference type="InterPro" id="IPR028624">
    <property type="entry name" value="Tscrpt_elong_fac_GreA/B"/>
</dbReference>
<evidence type="ECO:0000313" key="12">
    <source>
        <dbReference type="EMBL" id="CUO42660.1"/>
    </source>
</evidence>
<evidence type="ECO:0000256" key="6">
    <source>
        <dbReference type="ARBA" id="ARBA00023163"/>
    </source>
</evidence>
<comment type="function">
    <text evidence="7 9">Necessary for efficient RNA polymerase transcription elongation past template-encoded arresting sites. The arresting sites in DNA have the property of trapping a certain fraction of elongating RNA polymerases that pass through, resulting in locked ternary complexes. Cleavage of the nascent transcript by cleavage factors such as GreA or GreB allows the resumption of elongation from the new 3'terminus. GreA releases sequences of 2 to 3 nucleotides.</text>
</comment>
<evidence type="ECO:0000259" key="10">
    <source>
        <dbReference type="Pfam" id="PF01272"/>
    </source>
</evidence>
<organism evidence="12 16">
    <name type="scientific">Blautia obeum</name>
    <dbReference type="NCBI Taxonomy" id="40520"/>
    <lineage>
        <taxon>Bacteria</taxon>
        <taxon>Bacillati</taxon>
        <taxon>Bacillota</taxon>
        <taxon>Clostridia</taxon>
        <taxon>Lachnospirales</taxon>
        <taxon>Lachnospiraceae</taxon>
        <taxon>Blautia</taxon>
    </lineage>
</organism>
<dbReference type="SUPFAM" id="SSF54534">
    <property type="entry name" value="FKBP-like"/>
    <property type="match status" value="1"/>
</dbReference>
<dbReference type="EMBL" id="CYZP01000028">
    <property type="protein sequence ID" value="CUO42660.1"/>
    <property type="molecule type" value="Genomic_DNA"/>
</dbReference>
<dbReference type="Pfam" id="PF03449">
    <property type="entry name" value="GreA_GreB_N"/>
    <property type="match status" value="1"/>
</dbReference>
<dbReference type="STRING" id="657314.CK5_34570"/>
<keyword evidence="6 9" id="KW-0804">Transcription</keyword>
<dbReference type="GO" id="GO:0003677">
    <property type="term" value="F:DNA binding"/>
    <property type="evidence" value="ECO:0007669"/>
    <property type="project" value="UniProtKB-UniRule"/>
</dbReference>
<dbReference type="InterPro" id="IPR036805">
    <property type="entry name" value="Tscrpt_elong_fac_GreA/B_N_sf"/>
</dbReference>
<feature type="domain" description="Transcription elongation factor GreA/GreB N-terminal" evidence="11">
    <location>
        <begin position="5"/>
        <end position="73"/>
    </location>
</feature>
<dbReference type="PIRSF" id="PIRSF006092">
    <property type="entry name" value="GreA_GreB"/>
    <property type="match status" value="1"/>
</dbReference>
<dbReference type="Gene3D" id="1.10.287.180">
    <property type="entry name" value="Transcription elongation factor, GreA/GreB, N-terminal domain"/>
    <property type="match status" value="1"/>
</dbReference>
<dbReference type="EMBL" id="CYZA01000034">
    <property type="protein sequence ID" value="CUO55918.1"/>
    <property type="molecule type" value="Genomic_DNA"/>
</dbReference>
<evidence type="ECO:0000259" key="11">
    <source>
        <dbReference type="Pfam" id="PF03449"/>
    </source>
</evidence>
<dbReference type="HAMAP" id="MF_00105">
    <property type="entry name" value="GreA_GreB"/>
    <property type="match status" value="1"/>
</dbReference>
<evidence type="ECO:0000256" key="5">
    <source>
        <dbReference type="ARBA" id="ARBA00023125"/>
    </source>
</evidence>
<dbReference type="GO" id="GO:0070063">
    <property type="term" value="F:RNA polymerase binding"/>
    <property type="evidence" value="ECO:0007669"/>
    <property type="project" value="InterPro"/>
</dbReference>
<dbReference type="NCBIfam" id="NF001263">
    <property type="entry name" value="PRK00226.1-4"/>
    <property type="match status" value="1"/>
</dbReference>
<protein>
    <recommendedName>
        <fullName evidence="2 9">Transcription elongation factor GreA</fullName>
    </recommendedName>
    <alternativeName>
        <fullName evidence="8 9">Transcript cleavage factor GreA</fullName>
    </alternativeName>
</protein>
<dbReference type="RefSeq" id="WP_008705914.1">
    <property type="nucleotide sequence ID" value="NZ_CYZA01000034.1"/>
</dbReference>
<evidence type="ECO:0000256" key="7">
    <source>
        <dbReference type="ARBA" id="ARBA00024916"/>
    </source>
</evidence>
<dbReference type="EMBL" id="CZBP01000033">
    <property type="protein sequence ID" value="CUQ34719.1"/>
    <property type="molecule type" value="Genomic_DNA"/>
</dbReference>
<dbReference type="Gene3D" id="3.10.50.30">
    <property type="entry name" value="Transcription elongation factor, GreA/GreB, C-terminal domain"/>
    <property type="match status" value="1"/>
</dbReference>
<name>A0A174F2Y6_9FIRM</name>
<dbReference type="Proteomes" id="UP000095645">
    <property type="component" value="Unassembled WGS sequence"/>
</dbReference>
<evidence type="ECO:0000256" key="8">
    <source>
        <dbReference type="ARBA" id="ARBA00030776"/>
    </source>
</evidence>
<evidence type="ECO:0000313" key="16">
    <source>
        <dbReference type="Proteomes" id="UP000095645"/>
    </source>
</evidence>
<dbReference type="GeneID" id="75077576"/>
<dbReference type="InterPro" id="IPR022691">
    <property type="entry name" value="Tscrpt_elong_fac_GreA/B_N"/>
</dbReference>
<evidence type="ECO:0000256" key="4">
    <source>
        <dbReference type="ARBA" id="ARBA00023054"/>
    </source>
</evidence>
<gene>
    <name evidence="12" type="primary">greA_2</name>
    <name evidence="9" type="synonym">greA</name>
    <name evidence="13" type="ORF">ERS852395_03399</name>
    <name evidence="12" type="ORF">ERS852476_02834</name>
    <name evidence="14" type="ORF">ERS852569_03267</name>
</gene>
<dbReference type="PANTHER" id="PTHR30437">
    <property type="entry name" value="TRANSCRIPTION ELONGATION FACTOR GREA"/>
    <property type="match status" value="1"/>
</dbReference>
<evidence type="ECO:0000256" key="9">
    <source>
        <dbReference type="HAMAP-Rule" id="MF_00105"/>
    </source>
</evidence>
<dbReference type="InterPro" id="IPR001437">
    <property type="entry name" value="Tscrpt_elong_fac_GreA/B_C"/>
</dbReference>
<accession>A0A174F2Y6</accession>
<dbReference type="PANTHER" id="PTHR30437:SF4">
    <property type="entry name" value="TRANSCRIPTION ELONGATION FACTOR GREA"/>
    <property type="match status" value="1"/>
</dbReference>
<proteinExistence type="inferred from homology"/>
<keyword evidence="4" id="KW-0175">Coiled coil</keyword>
<dbReference type="Proteomes" id="UP000095447">
    <property type="component" value="Unassembled WGS sequence"/>
</dbReference>
<feature type="domain" description="Transcription elongation factor GreA/GreB C-terminal" evidence="10">
    <location>
        <begin position="80"/>
        <end position="154"/>
    </location>
</feature>
<dbReference type="SUPFAM" id="SSF46557">
    <property type="entry name" value="GreA transcript cleavage protein, N-terminal domain"/>
    <property type="match status" value="1"/>
</dbReference>
<keyword evidence="5 9" id="KW-0238">DNA-binding</keyword>